<dbReference type="InterPro" id="IPR042099">
    <property type="entry name" value="ANL_N_sf"/>
</dbReference>
<dbReference type="PANTHER" id="PTHR43845">
    <property type="entry name" value="BLR5969 PROTEIN"/>
    <property type="match status" value="1"/>
</dbReference>
<dbReference type="RefSeq" id="WP_232185516.1">
    <property type="nucleotide sequence ID" value="NZ_JAIOAP010000005.1"/>
</dbReference>
<keyword evidence="2" id="KW-1185">Reference proteome</keyword>
<accession>A0ABV1KS75</accession>
<organism evidence="1 2">
    <name type="scientific">Cohnella silvisoli</name>
    <dbReference type="NCBI Taxonomy" id="2873699"/>
    <lineage>
        <taxon>Bacteria</taxon>
        <taxon>Bacillati</taxon>
        <taxon>Bacillota</taxon>
        <taxon>Bacilli</taxon>
        <taxon>Bacillales</taxon>
        <taxon>Paenibacillaceae</taxon>
        <taxon>Cohnella</taxon>
    </lineage>
</organism>
<name>A0ABV1KS75_9BACL</name>
<protein>
    <submittedName>
        <fullName evidence="1">CoF synthetase</fullName>
    </submittedName>
</protein>
<dbReference type="Gene3D" id="3.40.50.12780">
    <property type="entry name" value="N-terminal domain of ligase-like"/>
    <property type="match status" value="1"/>
</dbReference>
<sequence length="406" mass="46182">MDEAQLKRKMDQVLEVFPWYEQLLRDNGVDKEAIQSIRELPLFTSELLEQHYYNQEQPFGRQDNVTAYRTSGTSSLRRKTIYYSAEDEQNYLDIKADLFQRFLRPSDPCAAISDMGTGHAANTAVEVFTRIGIHADSIPFQQPIEQHLDKLRSFRPQVLYTMPSILDHLLSASADDLSDYGIRQIILVGEIASPAWLHSVAERLRIPAADITDTYGSIEIGTIAYYSHEHERYLFAEGIEAEGVSAEALFSGIDPLGEGESVLVLTSLVRDLFPALRYVTYDIVRDLRPILVAGEWRMSFKAVVRRLGSELKHGEKISVYDIEDVVYRHLKEALVRIHVRANKLSVHIDSDIKDPGIYEQIELELLDRIPEIGIMIRGGMLDALRVIPSDVAFDSAALKHKKIFYD</sequence>
<comment type="caution">
    <text evidence="1">The sequence shown here is derived from an EMBL/GenBank/DDBJ whole genome shotgun (WGS) entry which is preliminary data.</text>
</comment>
<proteinExistence type="predicted"/>
<dbReference type="EMBL" id="JASKHM010000005">
    <property type="protein sequence ID" value="MEQ4482806.1"/>
    <property type="molecule type" value="Genomic_DNA"/>
</dbReference>
<reference evidence="1 2" key="1">
    <citation type="journal article" date="2023" name="Genome Announc.">
        <title>Pan-Genome Analyses of the Genus Cohnella and Proposal of the Novel Species Cohnella silvisoli sp. nov., Isolated from Forest Soil.</title>
        <authorList>
            <person name="Wang C."/>
            <person name="Mao L."/>
            <person name="Bao G."/>
            <person name="Zhu H."/>
        </authorList>
    </citation>
    <scope>NUCLEOTIDE SEQUENCE [LARGE SCALE GENOMIC DNA]</scope>
    <source>
        <strain evidence="1 2">NL03-T5-1</strain>
    </source>
</reference>
<gene>
    <name evidence="1" type="ORF">QJS35_10395</name>
</gene>
<evidence type="ECO:0000313" key="1">
    <source>
        <dbReference type="EMBL" id="MEQ4482806.1"/>
    </source>
</evidence>
<dbReference type="SUPFAM" id="SSF56801">
    <property type="entry name" value="Acetyl-CoA synthetase-like"/>
    <property type="match status" value="1"/>
</dbReference>
<dbReference type="Proteomes" id="UP001493487">
    <property type="component" value="Unassembled WGS sequence"/>
</dbReference>
<evidence type="ECO:0000313" key="2">
    <source>
        <dbReference type="Proteomes" id="UP001493487"/>
    </source>
</evidence>
<dbReference type="PANTHER" id="PTHR43845:SF1">
    <property type="entry name" value="BLR5969 PROTEIN"/>
    <property type="match status" value="1"/>
</dbReference>